<keyword evidence="2" id="KW-1185">Reference proteome</keyword>
<proteinExistence type="predicted"/>
<organism evidence="1 2">
    <name type="scientific">Rhodococcus zopfii</name>
    <dbReference type="NCBI Taxonomy" id="43772"/>
    <lineage>
        <taxon>Bacteria</taxon>
        <taxon>Bacillati</taxon>
        <taxon>Actinomycetota</taxon>
        <taxon>Actinomycetes</taxon>
        <taxon>Mycobacteriales</taxon>
        <taxon>Nocardiaceae</taxon>
        <taxon>Rhodococcus</taxon>
    </lineage>
</organism>
<comment type="caution">
    <text evidence="1">The sequence shown here is derived from an EMBL/GenBank/DDBJ whole genome shotgun (WGS) entry which is preliminary data.</text>
</comment>
<name>A0ABU3WV20_9NOCA</name>
<reference evidence="1 2" key="1">
    <citation type="submission" date="2019-10" db="EMBL/GenBank/DDBJ databases">
        <title>Draft Genome Assembly of Rhodococcus zopfii DSM44189.</title>
        <authorList>
            <person name="Sutton J.M."/>
            <person name="Akob D.M."/>
            <person name="Bushman T.J."/>
        </authorList>
    </citation>
    <scope>NUCLEOTIDE SEQUENCE [LARGE SCALE GENOMIC DNA]</scope>
    <source>
        <strain evidence="1 2">DSM 44189</strain>
    </source>
</reference>
<evidence type="ECO:0000313" key="2">
    <source>
        <dbReference type="Proteomes" id="UP001275440"/>
    </source>
</evidence>
<evidence type="ECO:0000313" key="1">
    <source>
        <dbReference type="EMBL" id="MDV2477835.1"/>
    </source>
</evidence>
<dbReference type="EMBL" id="WBMO01000005">
    <property type="protein sequence ID" value="MDV2477835.1"/>
    <property type="molecule type" value="Genomic_DNA"/>
</dbReference>
<dbReference type="Proteomes" id="UP001275440">
    <property type="component" value="Unassembled WGS sequence"/>
</dbReference>
<gene>
    <name evidence="1" type="ORF">F8M49_25000</name>
</gene>
<accession>A0ABU3WV20</accession>
<sequence>MALRGFGTFWAQQRFELVHTSDAHYAETNERFRVSTREYLYKVVLDKGPEIRWHWHPQGNSPERRPHIHPSFNLKAHMPSGREALEDVIESCIELGATPSCQDYRVRLAETGGIHKLYRSWSDDPSEYKP</sequence>
<protein>
    <submittedName>
        <fullName evidence="1">Uncharacterized protein</fullName>
    </submittedName>
</protein>